<accession>A0ABY4SN06</accession>
<protein>
    <recommendedName>
        <fullName evidence="5 6">Dephospho-CoA kinase</fullName>
        <ecNumber evidence="5 6">2.7.1.24</ecNumber>
    </recommendedName>
    <alternativeName>
        <fullName evidence="5">Dephosphocoenzyme A kinase</fullName>
    </alternativeName>
</protein>
<name>A0ABY4SN06_9CAUL</name>
<evidence type="ECO:0000256" key="4">
    <source>
        <dbReference type="ARBA" id="ARBA00022993"/>
    </source>
</evidence>
<dbReference type="EC" id="2.7.1.24" evidence="5 6"/>
<organism evidence="7 8">
    <name type="scientific">Brevundimonas albigilva</name>
    <dbReference type="NCBI Taxonomy" id="1312364"/>
    <lineage>
        <taxon>Bacteria</taxon>
        <taxon>Pseudomonadati</taxon>
        <taxon>Pseudomonadota</taxon>
        <taxon>Alphaproteobacteria</taxon>
        <taxon>Caulobacterales</taxon>
        <taxon>Caulobacteraceae</taxon>
        <taxon>Brevundimonas</taxon>
    </lineage>
</organism>
<dbReference type="Proteomes" id="UP001055429">
    <property type="component" value="Chromosome"/>
</dbReference>
<keyword evidence="3 5" id="KW-0067">ATP-binding</keyword>
<dbReference type="Pfam" id="PF01121">
    <property type="entry name" value="CoaE"/>
    <property type="match status" value="1"/>
</dbReference>
<sequence>MILLGLTGSIGMGKSTTTAMFADLGAVVWNADDAVHRLYAPGGAAVGPVGEAFPGAVVDGTVDRVRLAEILGRDDQAFRRLEAIVHPLVARGRMADLEAARAAGVRLAVLDIPLLFETGGDRAVDAVVVVTADPQVQAERVLARPGMTRERFEAILARQTPDAEKRARADFVVDTGRGLEAARAEVAAIVETVLDPAWISPRRGGGALSEAGETPH</sequence>
<dbReference type="GO" id="GO:0004140">
    <property type="term" value="F:dephospho-CoA kinase activity"/>
    <property type="evidence" value="ECO:0007669"/>
    <property type="project" value="UniProtKB-EC"/>
</dbReference>
<proteinExistence type="inferred from homology"/>
<dbReference type="CDD" id="cd02022">
    <property type="entry name" value="DPCK"/>
    <property type="match status" value="1"/>
</dbReference>
<comment type="subcellular location">
    <subcellularLocation>
        <location evidence="5">Cytoplasm</location>
    </subcellularLocation>
</comment>
<gene>
    <name evidence="5 7" type="primary">coaE</name>
    <name evidence="7" type="ORF">M8231_15040</name>
</gene>
<dbReference type="InterPro" id="IPR027417">
    <property type="entry name" value="P-loop_NTPase"/>
</dbReference>
<keyword evidence="5" id="KW-0963">Cytoplasm</keyword>
<dbReference type="InterPro" id="IPR001977">
    <property type="entry name" value="Depp_CoAkinase"/>
</dbReference>
<comment type="function">
    <text evidence="5">Catalyzes the phosphorylation of the 3'-hydroxyl group of dephosphocoenzyme A to form coenzyme A.</text>
</comment>
<evidence type="ECO:0000256" key="1">
    <source>
        <dbReference type="ARBA" id="ARBA00009018"/>
    </source>
</evidence>
<keyword evidence="4 5" id="KW-0173">Coenzyme A biosynthesis</keyword>
<keyword evidence="5 7" id="KW-0808">Transferase</keyword>
<comment type="similarity">
    <text evidence="1 5">Belongs to the CoaE family.</text>
</comment>
<dbReference type="NCBIfam" id="TIGR00152">
    <property type="entry name" value="dephospho-CoA kinase"/>
    <property type="match status" value="1"/>
</dbReference>
<dbReference type="RefSeq" id="WP_250201856.1">
    <property type="nucleotide sequence ID" value="NZ_CP097649.1"/>
</dbReference>
<evidence type="ECO:0000313" key="8">
    <source>
        <dbReference type="Proteomes" id="UP001055429"/>
    </source>
</evidence>
<evidence type="ECO:0000256" key="2">
    <source>
        <dbReference type="ARBA" id="ARBA00022741"/>
    </source>
</evidence>
<reference evidence="7" key="1">
    <citation type="submission" date="2022-05" db="EMBL/GenBank/DDBJ databases">
        <title>Brevundimonas albigilva TT17 genome sequence.</title>
        <authorList>
            <person name="Lee K."/>
            <person name="Son H."/>
        </authorList>
    </citation>
    <scope>NUCLEOTIDE SEQUENCE</scope>
    <source>
        <strain evidence="7">TT17</strain>
    </source>
</reference>
<keyword evidence="5 7" id="KW-0418">Kinase</keyword>
<dbReference type="SUPFAM" id="SSF52540">
    <property type="entry name" value="P-loop containing nucleoside triphosphate hydrolases"/>
    <property type="match status" value="1"/>
</dbReference>
<keyword evidence="8" id="KW-1185">Reference proteome</keyword>
<feature type="binding site" evidence="5">
    <location>
        <begin position="11"/>
        <end position="16"/>
    </location>
    <ligand>
        <name>ATP</name>
        <dbReference type="ChEBI" id="CHEBI:30616"/>
    </ligand>
</feature>
<evidence type="ECO:0000256" key="5">
    <source>
        <dbReference type="HAMAP-Rule" id="MF_00376"/>
    </source>
</evidence>
<evidence type="ECO:0000313" key="7">
    <source>
        <dbReference type="EMBL" id="URI15091.1"/>
    </source>
</evidence>
<evidence type="ECO:0000256" key="3">
    <source>
        <dbReference type="ARBA" id="ARBA00022840"/>
    </source>
</evidence>
<dbReference type="EMBL" id="CP097649">
    <property type="protein sequence ID" value="URI15091.1"/>
    <property type="molecule type" value="Genomic_DNA"/>
</dbReference>
<evidence type="ECO:0000256" key="6">
    <source>
        <dbReference type="NCBIfam" id="TIGR00152"/>
    </source>
</evidence>
<dbReference type="PROSITE" id="PS51219">
    <property type="entry name" value="DPCK"/>
    <property type="match status" value="1"/>
</dbReference>
<dbReference type="PANTHER" id="PTHR10695">
    <property type="entry name" value="DEPHOSPHO-COA KINASE-RELATED"/>
    <property type="match status" value="1"/>
</dbReference>
<dbReference type="Gene3D" id="3.40.50.300">
    <property type="entry name" value="P-loop containing nucleotide triphosphate hydrolases"/>
    <property type="match status" value="1"/>
</dbReference>
<comment type="catalytic activity">
    <reaction evidence="5">
        <text>3'-dephospho-CoA + ATP = ADP + CoA + H(+)</text>
        <dbReference type="Rhea" id="RHEA:18245"/>
        <dbReference type="ChEBI" id="CHEBI:15378"/>
        <dbReference type="ChEBI" id="CHEBI:30616"/>
        <dbReference type="ChEBI" id="CHEBI:57287"/>
        <dbReference type="ChEBI" id="CHEBI:57328"/>
        <dbReference type="ChEBI" id="CHEBI:456216"/>
        <dbReference type="EC" id="2.7.1.24"/>
    </reaction>
</comment>
<comment type="pathway">
    <text evidence="5">Cofactor biosynthesis; coenzyme A biosynthesis; CoA from (R)-pantothenate: step 5/5.</text>
</comment>
<keyword evidence="2 5" id="KW-0547">Nucleotide-binding</keyword>
<dbReference type="HAMAP" id="MF_00376">
    <property type="entry name" value="Dephospho_CoA_kinase"/>
    <property type="match status" value="1"/>
</dbReference>
<dbReference type="PANTHER" id="PTHR10695:SF46">
    <property type="entry name" value="BIFUNCTIONAL COENZYME A SYNTHASE-RELATED"/>
    <property type="match status" value="1"/>
</dbReference>